<dbReference type="PANTHER" id="PTHR43649">
    <property type="entry name" value="ARABINOSE-BINDING PROTEIN-RELATED"/>
    <property type="match status" value="1"/>
</dbReference>
<dbReference type="RefSeq" id="WP_126630662.1">
    <property type="nucleotide sequence ID" value="NZ_BIFT01000002.1"/>
</dbReference>
<keyword evidence="3" id="KW-1185">Reference proteome</keyword>
<dbReference type="Pfam" id="PF01547">
    <property type="entry name" value="SBP_bac_1"/>
    <property type="match status" value="1"/>
</dbReference>
<evidence type="ECO:0000313" key="3">
    <source>
        <dbReference type="Proteomes" id="UP000287171"/>
    </source>
</evidence>
<proteinExistence type="predicted"/>
<evidence type="ECO:0000313" key="2">
    <source>
        <dbReference type="EMBL" id="GCE30592.1"/>
    </source>
</evidence>
<dbReference type="InterPro" id="IPR006059">
    <property type="entry name" value="SBP"/>
</dbReference>
<dbReference type="Proteomes" id="UP000287171">
    <property type="component" value="Unassembled WGS sequence"/>
</dbReference>
<name>A0A402BH74_9CHLR</name>
<feature type="chain" id="PRO_5019254698" evidence="1">
    <location>
        <begin position="25"/>
        <end position="440"/>
    </location>
</feature>
<dbReference type="OrthoDB" id="9808332at2"/>
<comment type="caution">
    <text evidence="2">The sequence shown here is derived from an EMBL/GenBank/DDBJ whole genome shotgun (WGS) entry which is preliminary data.</text>
</comment>
<organism evidence="2 3">
    <name type="scientific">Dictyobacter alpinus</name>
    <dbReference type="NCBI Taxonomy" id="2014873"/>
    <lineage>
        <taxon>Bacteria</taxon>
        <taxon>Bacillati</taxon>
        <taxon>Chloroflexota</taxon>
        <taxon>Ktedonobacteria</taxon>
        <taxon>Ktedonobacterales</taxon>
        <taxon>Dictyobacteraceae</taxon>
        <taxon>Dictyobacter</taxon>
    </lineage>
</organism>
<sequence>MKLKQTLAPMIILLGMLISLTGCGNGSSGSSNNGQISFWAASNPPQLAFWTQMAKEYTAKHPDVKINVKPIPESPSSEAGLQAALAGGTGPTASENIFTGFGGQLQKSQAIVPLDQMPGWNDVLKARHMETTVQSWKFSDGHTYILPMYSNAMLFGWRMDILKQVGITKAPRTYSEVLAAGKALKAKFPNKFIWARDALVKDTWYERWFDFFTLYDAASNGKSVITGNKITADDQAAVSTLGFLNDMAKQKSLMTQTATDPFETGLAVADVIGPWRFSVWDQKYQNLKLHDSYELVPPPVPDSMASSVNDTNTKTFADAKGIVIYKQASADQQAKIWDFVKWTLSDPNHDLTWIQQTGLPAARDDLNTNPTFKPYLDKNPQLAQYAKNIPNGVPPLTIPSYTDIQVALGTNAVIPVVQDKTTPDKAWQDWKSAIQPSLNK</sequence>
<keyword evidence="1" id="KW-0732">Signal</keyword>
<evidence type="ECO:0000256" key="1">
    <source>
        <dbReference type="SAM" id="SignalP"/>
    </source>
</evidence>
<dbReference type="PANTHER" id="PTHR43649:SF13">
    <property type="entry name" value="CARBOHYDRATE ABC TRANSPORTER SUBSTRATE-BINDING PROTEIN"/>
    <property type="match status" value="1"/>
</dbReference>
<dbReference type="PROSITE" id="PS51257">
    <property type="entry name" value="PROKAR_LIPOPROTEIN"/>
    <property type="match status" value="1"/>
</dbReference>
<dbReference type="EMBL" id="BIFT01000002">
    <property type="protein sequence ID" value="GCE30592.1"/>
    <property type="molecule type" value="Genomic_DNA"/>
</dbReference>
<dbReference type="SUPFAM" id="SSF53850">
    <property type="entry name" value="Periplasmic binding protein-like II"/>
    <property type="match status" value="1"/>
</dbReference>
<reference evidence="3" key="1">
    <citation type="submission" date="2018-12" db="EMBL/GenBank/DDBJ databases">
        <title>Tengunoibacter tsumagoiensis gen. nov., sp. nov., Dictyobacter kobayashii sp. nov., D. alpinus sp. nov., and D. joshuensis sp. nov. and description of Dictyobacteraceae fam. nov. within the order Ktedonobacterales isolated from Tengu-no-mugimeshi.</title>
        <authorList>
            <person name="Wang C.M."/>
            <person name="Zheng Y."/>
            <person name="Sakai Y."/>
            <person name="Toyoda A."/>
            <person name="Minakuchi Y."/>
            <person name="Abe K."/>
            <person name="Yokota A."/>
            <person name="Yabe S."/>
        </authorList>
    </citation>
    <scope>NUCLEOTIDE SEQUENCE [LARGE SCALE GENOMIC DNA]</scope>
    <source>
        <strain evidence="3">Uno16</strain>
    </source>
</reference>
<protein>
    <submittedName>
        <fullName evidence="2">Sugar ABC transporter substrate-binding protein</fullName>
    </submittedName>
</protein>
<gene>
    <name evidence="2" type="ORF">KDA_60760</name>
</gene>
<dbReference type="InterPro" id="IPR050490">
    <property type="entry name" value="Bact_solute-bd_prot1"/>
</dbReference>
<feature type="signal peptide" evidence="1">
    <location>
        <begin position="1"/>
        <end position="24"/>
    </location>
</feature>
<dbReference type="Gene3D" id="3.40.190.10">
    <property type="entry name" value="Periplasmic binding protein-like II"/>
    <property type="match status" value="2"/>
</dbReference>
<accession>A0A402BH74</accession>
<dbReference type="AlphaFoldDB" id="A0A402BH74"/>